<feature type="short sequence motif" description="DGA/G" evidence="4">
    <location>
        <begin position="167"/>
        <end position="169"/>
    </location>
</feature>
<evidence type="ECO:0000259" key="5">
    <source>
        <dbReference type="PROSITE" id="PS51635"/>
    </source>
</evidence>
<comment type="caution">
    <text evidence="4">Lacks conserved residue(s) required for the propagation of feature annotation.</text>
</comment>
<dbReference type="InterPro" id="IPR002641">
    <property type="entry name" value="PNPLA_dom"/>
</dbReference>
<reference evidence="6" key="1">
    <citation type="submission" date="2024-06" db="EMBL/GenBank/DDBJ databases">
        <title>A Novel Isolate, Dehalogenimonas sp. Strain 4OHTPN, Dechlorinates Aromatic 4 Hydroxy chlorothalonil by a Novel Reductive Dehalogenase.</title>
        <authorList>
            <person name="Liu G."/>
        </authorList>
    </citation>
    <scope>NUCLEOTIDE SEQUENCE</scope>
    <source>
        <strain evidence="6">4OHTPN</strain>
    </source>
</reference>
<dbReference type="PANTHER" id="PTHR14226">
    <property type="entry name" value="NEUROPATHY TARGET ESTERASE/SWISS CHEESE D.MELANOGASTER"/>
    <property type="match status" value="1"/>
</dbReference>
<dbReference type="AlphaFoldDB" id="A0AAU8GBL9"/>
<evidence type="ECO:0000256" key="2">
    <source>
        <dbReference type="ARBA" id="ARBA00022963"/>
    </source>
</evidence>
<dbReference type="InterPro" id="IPR050301">
    <property type="entry name" value="NTE"/>
</dbReference>
<dbReference type="EMBL" id="CP159307">
    <property type="protein sequence ID" value="XCH33826.1"/>
    <property type="molecule type" value="Genomic_DNA"/>
</dbReference>
<evidence type="ECO:0000256" key="1">
    <source>
        <dbReference type="ARBA" id="ARBA00022801"/>
    </source>
</evidence>
<keyword evidence="3 4" id="KW-0443">Lipid metabolism</keyword>
<feature type="domain" description="PNPLA" evidence="5">
    <location>
        <begin position="19"/>
        <end position="180"/>
    </location>
</feature>
<feature type="short sequence motif" description="GXSXG" evidence="4">
    <location>
        <begin position="50"/>
        <end position="54"/>
    </location>
</feature>
<evidence type="ECO:0000256" key="3">
    <source>
        <dbReference type="ARBA" id="ARBA00023098"/>
    </source>
</evidence>
<organism evidence="6">
    <name type="scientific">Dehalogenimonas sp. 4OHTPN</name>
    <dbReference type="NCBI Taxonomy" id="3166643"/>
    <lineage>
        <taxon>Bacteria</taxon>
        <taxon>Bacillati</taxon>
        <taxon>Chloroflexota</taxon>
        <taxon>Dehalococcoidia</taxon>
        <taxon>Dehalococcoidales</taxon>
        <taxon>Dehalococcoidaceae</taxon>
        <taxon>Dehalogenimonas</taxon>
    </lineage>
</organism>
<dbReference type="Gene3D" id="3.40.1090.10">
    <property type="entry name" value="Cytosolic phospholipase A2 catalytic domain"/>
    <property type="match status" value="2"/>
</dbReference>
<name>A0AAU8GBL9_9CHLR</name>
<feature type="active site" description="Proton acceptor" evidence="4">
    <location>
        <position position="167"/>
    </location>
</feature>
<dbReference type="RefSeq" id="WP_083635429.1">
    <property type="nucleotide sequence ID" value="NZ_CP159307.1"/>
</dbReference>
<evidence type="ECO:0000313" key="6">
    <source>
        <dbReference type="EMBL" id="XCH33826.1"/>
    </source>
</evidence>
<dbReference type="PROSITE" id="PS51635">
    <property type="entry name" value="PNPLA"/>
    <property type="match status" value="1"/>
</dbReference>
<dbReference type="GO" id="GO:0016042">
    <property type="term" value="P:lipid catabolic process"/>
    <property type="evidence" value="ECO:0007669"/>
    <property type="project" value="UniProtKB-UniRule"/>
</dbReference>
<dbReference type="InterPro" id="IPR016035">
    <property type="entry name" value="Acyl_Trfase/lysoPLipase"/>
</dbReference>
<keyword evidence="2 4" id="KW-0442">Lipid degradation</keyword>
<sequence>MTVRAGALGSLLKDRKIGLALSSGAARGLAHIGVLEMLEEEEIHIDMLAGTSMGALIGAVYAERQDIDRMKHLAIELGLKRFSFLADPVLPKYGLIRGRKIGNMLRSIIGDVEFGDLKIPFACSAVDINSNQEVVIKQGKVREGVRASCSIPILLTPSKLEGRYLVDGGLLDPVPVKILKDMGADPIIAVNVIPNGQNTFLGASQNNRRKNGPNILSIAIQTVNIISSQRLKSSLSGADVIIEPQVTHISWGDFHRAEECIVQGRLAAQVSIPEIKRLLAG</sequence>
<protein>
    <submittedName>
        <fullName evidence="6">Patatin-like phospholipase family protein</fullName>
    </submittedName>
</protein>
<keyword evidence="1 4" id="KW-0378">Hydrolase</keyword>
<proteinExistence type="predicted"/>
<feature type="active site" description="Nucleophile" evidence="4">
    <location>
        <position position="52"/>
    </location>
</feature>
<gene>
    <name evidence="6" type="ORF">ABV300_02830</name>
</gene>
<accession>A0AAU8GBL9</accession>
<dbReference type="GO" id="GO:0016787">
    <property type="term" value="F:hydrolase activity"/>
    <property type="evidence" value="ECO:0007669"/>
    <property type="project" value="UniProtKB-UniRule"/>
</dbReference>
<dbReference type="SUPFAM" id="SSF52151">
    <property type="entry name" value="FabD/lysophospholipase-like"/>
    <property type="match status" value="1"/>
</dbReference>
<dbReference type="Pfam" id="PF01734">
    <property type="entry name" value="Patatin"/>
    <property type="match status" value="1"/>
</dbReference>
<dbReference type="PANTHER" id="PTHR14226:SF76">
    <property type="entry name" value="NTE FAMILY PROTEIN RSSA"/>
    <property type="match status" value="1"/>
</dbReference>
<evidence type="ECO:0000256" key="4">
    <source>
        <dbReference type="PROSITE-ProRule" id="PRU01161"/>
    </source>
</evidence>